<protein>
    <recommendedName>
        <fullName evidence="5">Transmembrane protein</fullName>
    </recommendedName>
</protein>
<dbReference type="RefSeq" id="WP_345683095.1">
    <property type="nucleotide sequence ID" value="NZ_BAABRO010000002.1"/>
</dbReference>
<dbReference type="EMBL" id="BAABRO010000002">
    <property type="protein sequence ID" value="GAA5506139.1"/>
    <property type="molecule type" value="Genomic_DNA"/>
</dbReference>
<evidence type="ECO:0000313" key="3">
    <source>
        <dbReference type="EMBL" id="GAA5506139.1"/>
    </source>
</evidence>
<feature type="region of interest" description="Disordered" evidence="1">
    <location>
        <begin position="1"/>
        <end position="75"/>
    </location>
</feature>
<gene>
    <name evidence="3" type="ORF">Rcae01_01590</name>
</gene>
<evidence type="ECO:0000256" key="2">
    <source>
        <dbReference type="SAM" id="Phobius"/>
    </source>
</evidence>
<keyword evidence="2" id="KW-0812">Transmembrane</keyword>
<keyword evidence="2" id="KW-0472">Membrane</keyword>
<organism evidence="3 4">
    <name type="scientific">Novipirellula caenicola</name>
    <dbReference type="NCBI Taxonomy" id="1536901"/>
    <lineage>
        <taxon>Bacteria</taxon>
        <taxon>Pseudomonadati</taxon>
        <taxon>Planctomycetota</taxon>
        <taxon>Planctomycetia</taxon>
        <taxon>Pirellulales</taxon>
        <taxon>Pirellulaceae</taxon>
        <taxon>Novipirellula</taxon>
    </lineage>
</organism>
<name>A0ABP9VLQ9_9BACT</name>
<evidence type="ECO:0000313" key="4">
    <source>
        <dbReference type="Proteomes" id="UP001416858"/>
    </source>
</evidence>
<dbReference type="Proteomes" id="UP001416858">
    <property type="component" value="Unassembled WGS sequence"/>
</dbReference>
<proteinExistence type="predicted"/>
<feature type="transmembrane region" description="Helical" evidence="2">
    <location>
        <begin position="86"/>
        <end position="106"/>
    </location>
</feature>
<feature type="transmembrane region" description="Helical" evidence="2">
    <location>
        <begin position="139"/>
        <end position="158"/>
    </location>
</feature>
<feature type="compositionally biased region" description="Basic and acidic residues" evidence="1">
    <location>
        <begin position="46"/>
        <end position="58"/>
    </location>
</feature>
<evidence type="ECO:0000256" key="1">
    <source>
        <dbReference type="SAM" id="MobiDB-lite"/>
    </source>
</evidence>
<accession>A0ABP9VLQ9</accession>
<keyword evidence="4" id="KW-1185">Reference proteome</keyword>
<evidence type="ECO:0008006" key="5">
    <source>
        <dbReference type="Google" id="ProtNLM"/>
    </source>
</evidence>
<reference evidence="3 4" key="1">
    <citation type="submission" date="2024-02" db="EMBL/GenBank/DDBJ databases">
        <title>Rhodopirellula caenicola NBRC 110016.</title>
        <authorList>
            <person name="Ichikawa N."/>
            <person name="Katano-Makiyama Y."/>
            <person name="Hidaka K."/>
        </authorList>
    </citation>
    <scope>NUCLEOTIDE SEQUENCE [LARGE SCALE GENOMIC DNA]</scope>
    <source>
        <strain evidence="3 4">NBRC 110016</strain>
    </source>
</reference>
<sequence>MKDDSAAAHHDDPTLPISNEPPTENEQPIMASLAAVNEATNASGPVDERAVSPHDPEIRVGSPFAKEPEPAPQPVRPEDVYFQATPLRYTSIGAVAAAGLVVMFALGGTVWFPAGGTLVAGLGCLLSIFGLYSHLRIAAASLLAVHLLLFVASYSRVWPTL</sequence>
<feature type="compositionally biased region" description="Polar residues" evidence="1">
    <location>
        <begin position="16"/>
        <end position="26"/>
    </location>
</feature>
<feature type="transmembrane region" description="Helical" evidence="2">
    <location>
        <begin position="112"/>
        <end position="132"/>
    </location>
</feature>
<keyword evidence="2" id="KW-1133">Transmembrane helix</keyword>
<feature type="compositionally biased region" description="Basic and acidic residues" evidence="1">
    <location>
        <begin position="1"/>
        <end position="13"/>
    </location>
</feature>
<comment type="caution">
    <text evidence="3">The sequence shown here is derived from an EMBL/GenBank/DDBJ whole genome shotgun (WGS) entry which is preliminary data.</text>
</comment>